<gene>
    <name evidence="2" type="ORF">ACFL27_21850</name>
</gene>
<organism evidence="2 3">
    <name type="scientific">candidate division CSSED10-310 bacterium</name>
    <dbReference type="NCBI Taxonomy" id="2855610"/>
    <lineage>
        <taxon>Bacteria</taxon>
        <taxon>Bacteria division CSSED10-310</taxon>
    </lineage>
</organism>
<feature type="transmembrane region" description="Helical" evidence="1">
    <location>
        <begin position="7"/>
        <end position="28"/>
    </location>
</feature>
<evidence type="ECO:0000256" key="1">
    <source>
        <dbReference type="SAM" id="Phobius"/>
    </source>
</evidence>
<dbReference type="Proteomes" id="UP001594351">
    <property type="component" value="Unassembled WGS sequence"/>
</dbReference>
<feature type="transmembrane region" description="Helical" evidence="1">
    <location>
        <begin position="40"/>
        <end position="60"/>
    </location>
</feature>
<keyword evidence="1" id="KW-0472">Membrane</keyword>
<keyword evidence="1" id="KW-1133">Transmembrane helix</keyword>
<accession>A0ABV6Z324</accession>
<feature type="transmembrane region" description="Helical" evidence="1">
    <location>
        <begin position="72"/>
        <end position="90"/>
    </location>
</feature>
<name>A0ABV6Z324_UNCC1</name>
<sequence length="382" mass="45296">MTSKKKLITFALITYIIFLLISVPYIRIFQDFVKVNKLNIIYDVVLFLLVAVLVCLILYNLVYRKRINWQNICAYGLTVLIFLIGLSALGDFPVERVHFIQYGILVFLLFFSLKERYDDYSVYVWTFLISFFIGIADEWIQWWVPNRFGEFRDIRINFFASLFGTLCILFLIRPDGIRKTFPRQRWRGLCWALLVVVFELFGFLQCAHIGYLIEDQEIGTFRSRYSKEELMTFATTLTYPKNQQLQRLRLVTTPSESVKPTFLLDTWRKNDFYKTEAEFHSADRGKLFAGGNLLKAYRENQILEKYYSPLLVESELRWRPEKVRELEARLQKTIIQDKKYESSSNLHLWTTVSAQFLWGIYILFAALLMVFSRQTIPVEQNC</sequence>
<feature type="transmembrane region" description="Helical" evidence="1">
    <location>
        <begin position="348"/>
        <end position="371"/>
    </location>
</feature>
<reference evidence="2 3" key="1">
    <citation type="submission" date="2024-09" db="EMBL/GenBank/DDBJ databases">
        <title>Laminarin stimulates single cell rates of sulfate reduction while oxygen inhibits transcriptomic activity in coastal marine sediment.</title>
        <authorList>
            <person name="Lindsay M."/>
            <person name="Orcutt B."/>
            <person name="Emerson D."/>
            <person name="Stepanauskas R."/>
            <person name="D'Angelo T."/>
        </authorList>
    </citation>
    <scope>NUCLEOTIDE SEQUENCE [LARGE SCALE GENOMIC DNA]</scope>
    <source>
        <strain evidence="2">SAG AM-311-K15</strain>
    </source>
</reference>
<protein>
    <submittedName>
        <fullName evidence="2">VanZ family protein</fullName>
    </submittedName>
</protein>
<feature type="transmembrane region" description="Helical" evidence="1">
    <location>
        <begin position="154"/>
        <end position="172"/>
    </location>
</feature>
<keyword evidence="3" id="KW-1185">Reference proteome</keyword>
<dbReference type="EMBL" id="JBHPBY010000378">
    <property type="protein sequence ID" value="MFC1852851.1"/>
    <property type="molecule type" value="Genomic_DNA"/>
</dbReference>
<feature type="transmembrane region" description="Helical" evidence="1">
    <location>
        <begin position="120"/>
        <end position="142"/>
    </location>
</feature>
<dbReference type="NCBIfam" id="NF037970">
    <property type="entry name" value="vanZ_1"/>
    <property type="match status" value="1"/>
</dbReference>
<evidence type="ECO:0000313" key="2">
    <source>
        <dbReference type="EMBL" id="MFC1852851.1"/>
    </source>
</evidence>
<proteinExistence type="predicted"/>
<keyword evidence="1" id="KW-0812">Transmembrane</keyword>
<comment type="caution">
    <text evidence="2">The sequence shown here is derived from an EMBL/GenBank/DDBJ whole genome shotgun (WGS) entry which is preliminary data.</text>
</comment>
<feature type="transmembrane region" description="Helical" evidence="1">
    <location>
        <begin position="96"/>
        <end position="113"/>
    </location>
</feature>
<feature type="transmembrane region" description="Helical" evidence="1">
    <location>
        <begin position="192"/>
        <end position="213"/>
    </location>
</feature>
<evidence type="ECO:0000313" key="3">
    <source>
        <dbReference type="Proteomes" id="UP001594351"/>
    </source>
</evidence>